<keyword evidence="3" id="KW-1185">Reference proteome</keyword>
<feature type="compositionally biased region" description="Polar residues" evidence="1">
    <location>
        <begin position="219"/>
        <end position="235"/>
    </location>
</feature>
<organism evidence="2 3">
    <name type="scientific">Trichoderma aggressivum f. europaeum</name>
    <dbReference type="NCBI Taxonomy" id="173218"/>
    <lineage>
        <taxon>Eukaryota</taxon>
        <taxon>Fungi</taxon>
        <taxon>Dikarya</taxon>
        <taxon>Ascomycota</taxon>
        <taxon>Pezizomycotina</taxon>
        <taxon>Sordariomycetes</taxon>
        <taxon>Hypocreomycetidae</taxon>
        <taxon>Hypocreales</taxon>
        <taxon>Hypocreaceae</taxon>
        <taxon>Trichoderma</taxon>
    </lineage>
</organism>
<dbReference type="RefSeq" id="XP_062752039.1">
    <property type="nucleotide sequence ID" value="XM_062903817.1"/>
</dbReference>
<dbReference type="GeneID" id="87923721"/>
<dbReference type="Proteomes" id="UP001273209">
    <property type="component" value="Unassembled WGS sequence"/>
</dbReference>
<feature type="compositionally biased region" description="Basic residues" evidence="1">
    <location>
        <begin position="196"/>
        <end position="206"/>
    </location>
</feature>
<feature type="compositionally biased region" description="Low complexity" evidence="1">
    <location>
        <begin position="175"/>
        <end position="195"/>
    </location>
</feature>
<evidence type="ECO:0000313" key="2">
    <source>
        <dbReference type="EMBL" id="KAK4064730.1"/>
    </source>
</evidence>
<evidence type="ECO:0000313" key="3">
    <source>
        <dbReference type="Proteomes" id="UP001273209"/>
    </source>
</evidence>
<dbReference type="AlphaFoldDB" id="A0AAE1I7K8"/>
<name>A0AAE1I7K8_9HYPO</name>
<comment type="caution">
    <text evidence="2">The sequence shown here is derived from an EMBL/GenBank/DDBJ whole genome shotgun (WGS) entry which is preliminary data.</text>
</comment>
<reference evidence="2" key="1">
    <citation type="submission" date="2023-11" db="EMBL/GenBank/DDBJ databases">
        <title>The genome sequences of three competitors of mushroom-forming fungi.</title>
        <authorList>
            <person name="Beijen E."/>
            <person name="Ohm R.A."/>
        </authorList>
    </citation>
    <scope>NUCLEOTIDE SEQUENCE</scope>
    <source>
        <strain evidence="2">CBS 100526</strain>
    </source>
</reference>
<evidence type="ECO:0000256" key="1">
    <source>
        <dbReference type="SAM" id="MobiDB-lite"/>
    </source>
</evidence>
<dbReference type="EMBL" id="JAWRVG010000047">
    <property type="protein sequence ID" value="KAK4064730.1"/>
    <property type="molecule type" value="Genomic_DNA"/>
</dbReference>
<feature type="compositionally biased region" description="Polar residues" evidence="1">
    <location>
        <begin position="163"/>
        <end position="174"/>
    </location>
</feature>
<protein>
    <submittedName>
        <fullName evidence="2">Uncharacterized protein</fullName>
    </submittedName>
</protein>
<feature type="region of interest" description="Disordered" evidence="1">
    <location>
        <begin position="85"/>
        <end position="239"/>
    </location>
</feature>
<sequence>MLEIIQGLHYVIPPSAIDAPTSHKLYKKAIKTVASGPESISWPTFLILSTLYKKVPAKYIEEIRRVHGRTSTDDLTSEYLAIDGMEPAELSHNQIPSKTNGEDPKRQESPNSAATKQHRRTAAQVQEKGSAIRNNAAIARKAAEDQAASGPAPPRDIYDFLSDNDSQESMQVDRTTSTGPPTTTTPPLSSNTTKPAPKRATKRSALRKKEPLILPPDISLSSAQKRPASPTATNRTPKRVRFLDDDAAFQTTIEARYSAMEDFFRNLSSGATQVPVACGNSTIIEKQTKEMLEINKKLVSTTQTVARVTTTLTEFMSNLERSLKTHCDKDTSSKNKSKST</sequence>
<accession>A0AAE1I7K8</accession>
<gene>
    <name evidence="2" type="ORF">Triagg1_8917</name>
</gene>
<proteinExistence type="predicted"/>
<feature type="compositionally biased region" description="Low complexity" evidence="1">
    <location>
        <begin position="131"/>
        <end position="140"/>
    </location>
</feature>